<sequence>MISQAISTDGRSVMVNSSPPPSRDQASPRGPGVMPTGLRTGQEGLVFVTYGSTEEPENALSNLNGAMSSKSLFFLPLATRVIAFGN</sequence>
<dbReference type="InParanoid" id="A0A1D6P7R6"/>
<dbReference type="IntAct" id="A0A1D6P7R6">
    <property type="interactions" value="1"/>
</dbReference>
<evidence type="ECO:0000313" key="2">
    <source>
        <dbReference type="EMBL" id="AQL05874.1"/>
    </source>
</evidence>
<feature type="region of interest" description="Disordered" evidence="1">
    <location>
        <begin position="1"/>
        <end position="39"/>
    </location>
</feature>
<feature type="compositionally biased region" description="Polar residues" evidence="1">
    <location>
        <begin position="1"/>
        <end position="17"/>
    </location>
</feature>
<evidence type="ECO:0000256" key="1">
    <source>
        <dbReference type="SAM" id="MobiDB-lite"/>
    </source>
</evidence>
<reference evidence="2" key="1">
    <citation type="submission" date="2015-12" db="EMBL/GenBank/DDBJ databases">
        <title>Update maize B73 reference genome by single molecule sequencing technologies.</title>
        <authorList>
            <consortium name="Maize Genome Sequencing Project"/>
            <person name="Ware D."/>
        </authorList>
    </citation>
    <scope>NUCLEOTIDE SEQUENCE</scope>
    <source>
        <tissue evidence="2">Seedling</tissue>
    </source>
</reference>
<dbReference type="AlphaFoldDB" id="A0A1D6P7R6"/>
<accession>A0A1D6P7R6</accession>
<proteinExistence type="predicted"/>
<gene>
    <name evidence="2" type="ORF">ZEAMMB73_Zm00001d047205</name>
</gene>
<dbReference type="EMBL" id="CM000785">
    <property type="protein sequence ID" value="AQL05874.1"/>
    <property type="molecule type" value="Genomic_DNA"/>
</dbReference>
<organism evidence="2">
    <name type="scientific">Zea mays</name>
    <name type="common">Maize</name>
    <dbReference type="NCBI Taxonomy" id="4577"/>
    <lineage>
        <taxon>Eukaryota</taxon>
        <taxon>Viridiplantae</taxon>
        <taxon>Streptophyta</taxon>
        <taxon>Embryophyta</taxon>
        <taxon>Tracheophyta</taxon>
        <taxon>Spermatophyta</taxon>
        <taxon>Magnoliopsida</taxon>
        <taxon>Liliopsida</taxon>
        <taxon>Poales</taxon>
        <taxon>Poaceae</taxon>
        <taxon>PACMAD clade</taxon>
        <taxon>Panicoideae</taxon>
        <taxon>Andropogonodae</taxon>
        <taxon>Andropogoneae</taxon>
        <taxon>Tripsacinae</taxon>
        <taxon>Zea</taxon>
    </lineage>
</organism>
<name>A0A1D6P7R6_MAIZE</name>
<protein>
    <submittedName>
        <fullName evidence="2">Uncharacterized protein</fullName>
    </submittedName>
</protein>